<comment type="subcellular location">
    <subcellularLocation>
        <location evidence="1 6">Nucleus</location>
    </subcellularLocation>
</comment>
<organism evidence="7 8">
    <name type="scientific">Ascosphaera apis ARSEF 7405</name>
    <dbReference type="NCBI Taxonomy" id="392613"/>
    <lineage>
        <taxon>Eukaryota</taxon>
        <taxon>Fungi</taxon>
        <taxon>Dikarya</taxon>
        <taxon>Ascomycota</taxon>
        <taxon>Pezizomycotina</taxon>
        <taxon>Eurotiomycetes</taxon>
        <taxon>Eurotiomycetidae</taxon>
        <taxon>Onygenales</taxon>
        <taxon>Ascosphaeraceae</taxon>
        <taxon>Ascosphaera</taxon>
    </lineage>
</organism>
<dbReference type="Proteomes" id="UP000242877">
    <property type="component" value="Unassembled WGS sequence"/>
</dbReference>
<dbReference type="GO" id="GO:0005666">
    <property type="term" value="C:RNA polymerase III complex"/>
    <property type="evidence" value="ECO:0007669"/>
    <property type="project" value="UniProtKB-UniRule"/>
</dbReference>
<keyword evidence="4 6" id="KW-0804">Transcription</keyword>
<protein>
    <recommendedName>
        <fullName evidence="6">DNA-directed RNA polymerase III subunit RPC6</fullName>
        <shortName evidence="6">RNA polymerase III subunit C6</shortName>
    </recommendedName>
</protein>
<accession>A0A162I621</accession>
<comment type="caution">
    <text evidence="7">The sequence shown here is derived from an EMBL/GenBank/DDBJ whole genome shotgun (WGS) entry which is preliminary data.</text>
</comment>
<dbReference type="InterPro" id="IPR007832">
    <property type="entry name" value="RNA_pol_Rpc34"/>
</dbReference>
<evidence type="ECO:0000256" key="2">
    <source>
        <dbReference type="ARBA" id="ARBA00011038"/>
    </source>
</evidence>
<dbReference type="InterPro" id="IPR016049">
    <property type="entry name" value="RNA_pol_Rpc34-like"/>
</dbReference>
<dbReference type="GO" id="GO:0006383">
    <property type="term" value="P:transcription by RNA polymerase III"/>
    <property type="evidence" value="ECO:0007669"/>
    <property type="project" value="UniProtKB-UniRule"/>
</dbReference>
<dbReference type="PANTHER" id="PTHR12780">
    <property type="entry name" value="RNA POLYMERASE III DNA DIRECTED , 39KD SUBUNIT-RELATED"/>
    <property type="match status" value="1"/>
</dbReference>
<comment type="similarity">
    <text evidence="2 6">Belongs to the eukaryotic RPC34/RPC39 RNA polymerase subunit family.</text>
</comment>
<keyword evidence="3 6" id="KW-0240">DNA-directed RNA polymerase</keyword>
<evidence type="ECO:0000256" key="4">
    <source>
        <dbReference type="ARBA" id="ARBA00023163"/>
    </source>
</evidence>
<dbReference type="FunFam" id="1.10.10.10:FF:000116">
    <property type="entry name" value="DNA-directed RNA polymerase III subunit RPC6"/>
    <property type="match status" value="1"/>
</dbReference>
<name>A0A162I621_9EURO</name>
<dbReference type="Pfam" id="PF05158">
    <property type="entry name" value="RNA_pol_Rpc34"/>
    <property type="match status" value="1"/>
</dbReference>
<dbReference type="InterPro" id="IPR036388">
    <property type="entry name" value="WH-like_DNA-bd_sf"/>
</dbReference>
<keyword evidence="8" id="KW-1185">Reference proteome</keyword>
<proteinExistence type="inferred from homology"/>
<dbReference type="PIRSF" id="PIRSF028763">
    <property type="entry name" value="RNA_pol_Rpc34"/>
    <property type="match status" value="1"/>
</dbReference>
<sequence length="359" mass="39859">MSDSKVEELAGALYARCLADFPQDHLIYQQDLLNLGIIPGNNLALLMKCVQSLVAQSLLRMFHGKDERLAWKLVSQSDADILQNLTSDERLIYSVIHSTGRNGVWTRTLKSRTNLHQTIVTRCLKSLEAKNYIKSVRNVKFPQRKMYMLAHLQPSEDVTGGAWFTDGVLDADFIRGLSGWIERWVSSRSWFDVNKSGMTPAASKRKGPKITGDAQYMPFAPSFTGYPTVSEITAAINASGLTPVTMGESSIAQLLEMLCYDGRLISLRGGAAYRAVKKPNQIQLQKELGLQSTPQATVGIKKEEGVGAEEEEDLPLGSNGLTEMPCGRCPVLDLCEEGGPVNPENCEYYDEWMRKALQY</sequence>
<evidence type="ECO:0000256" key="3">
    <source>
        <dbReference type="ARBA" id="ARBA00022478"/>
    </source>
</evidence>
<reference evidence="7 8" key="1">
    <citation type="journal article" date="2016" name="Genome Biol. Evol.">
        <title>Divergent and convergent evolution of fungal pathogenicity.</title>
        <authorList>
            <person name="Shang Y."/>
            <person name="Xiao G."/>
            <person name="Zheng P."/>
            <person name="Cen K."/>
            <person name="Zhan S."/>
            <person name="Wang C."/>
        </authorList>
    </citation>
    <scope>NUCLEOTIDE SEQUENCE [LARGE SCALE GENOMIC DNA]</scope>
    <source>
        <strain evidence="7 8">ARSEF 7405</strain>
    </source>
</reference>
<dbReference type="Gene3D" id="1.10.10.10">
    <property type="entry name" value="Winged helix-like DNA-binding domain superfamily/Winged helix DNA-binding domain"/>
    <property type="match status" value="1"/>
</dbReference>
<dbReference type="InterPro" id="IPR036390">
    <property type="entry name" value="WH_DNA-bd_sf"/>
</dbReference>
<comment type="function">
    <text evidence="6">DNA-dependent RNA polymerase catalyzes the transcription of DNA into RNA using the four ribonucleoside triphosphates as substrates. Specific peripheric component of RNA polymerase III which synthesizes small RNAs, such as 5S rRNA and tRNAs.</text>
</comment>
<dbReference type="OrthoDB" id="613763at2759"/>
<dbReference type="GO" id="GO:0005654">
    <property type="term" value="C:nucleoplasm"/>
    <property type="evidence" value="ECO:0007669"/>
    <property type="project" value="UniProtKB-ARBA"/>
</dbReference>
<evidence type="ECO:0000313" key="8">
    <source>
        <dbReference type="Proteomes" id="UP000242877"/>
    </source>
</evidence>
<evidence type="ECO:0000256" key="1">
    <source>
        <dbReference type="ARBA" id="ARBA00004123"/>
    </source>
</evidence>
<dbReference type="GO" id="GO:0005737">
    <property type="term" value="C:cytoplasm"/>
    <property type="evidence" value="ECO:0007669"/>
    <property type="project" value="UniProtKB-ARBA"/>
</dbReference>
<evidence type="ECO:0000256" key="6">
    <source>
        <dbReference type="PIRNR" id="PIRNR028763"/>
    </source>
</evidence>
<dbReference type="SUPFAM" id="SSF46785">
    <property type="entry name" value="Winged helix' DNA-binding domain"/>
    <property type="match status" value="1"/>
</dbReference>
<gene>
    <name evidence="7" type="ORF">AAP_04578</name>
</gene>
<evidence type="ECO:0000313" key="7">
    <source>
        <dbReference type="EMBL" id="KZZ89093.1"/>
    </source>
</evidence>
<keyword evidence="5 6" id="KW-0539">Nucleus</keyword>
<evidence type="ECO:0000256" key="5">
    <source>
        <dbReference type="ARBA" id="ARBA00023242"/>
    </source>
</evidence>
<dbReference type="EMBL" id="AZGZ01000022">
    <property type="protein sequence ID" value="KZZ89093.1"/>
    <property type="molecule type" value="Genomic_DNA"/>
</dbReference>
<dbReference type="AlphaFoldDB" id="A0A162I621"/>
<dbReference type="VEuPathDB" id="FungiDB:AAP_04578"/>